<evidence type="ECO:0000313" key="1">
    <source>
        <dbReference type="EMBL" id="MFN0290043.1"/>
    </source>
</evidence>
<organism evidence="1 2">
    <name type="scientific">Pedobacter helvus</name>
    <dbReference type="NCBI Taxonomy" id="2563444"/>
    <lineage>
        <taxon>Bacteria</taxon>
        <taxon>Pseudomonadati</taxon>
        <taxon>Bacteroidota</taxon>
        <taxon>Sphingobacteriia</taxon>
        <taxon>Sphingobacteriales</taxon>
        <taxon>Sphingobacteriaceae</taxon>
        <taxon>Pedobacter</taxon>
    </lineage>
</organism>
<sequence length="86" mass="9707">MKNMNAAAVISADNSKLKKPLVFFVPLWLLQNAIEAKKRYAKRRDAKNMDAAAVISADNSKLKKPLVFFVPLWLFQNTIEAKKALC</sequence>
<evidence type="ECO:0000313" key="2">
    <source>
        <dbReference type="Proteomes" id="UP001517367"/>
    </source>
</evidence>
<keyword evidence="2" id="KW-1185">Reference proteome</keyword>
<reference evidence="1 2" key="1">
    <citation type="submission" date="2024-12" db="EMBL/GenBank/DDBJ databases">
        <authorList>
            <person name="Hu S."/>
        </authorList>
    </citation>
    <scope>NUCLEOTIDE SEQUENCE [LARGE SCALE GENOMIC DNA]</scope>
    <source>
        <strain evidence="1 2">P-25</strain>
    </source>
</reference>
<gene>
    <name evidence="1" type="ORF">E5L68_001495</name>
</gene>
<proteinExistence type="predicted"/>
<dbReference type="Proteomes" id="UP001517367">
    <property type="component" value="Unassembled WGS sequence"/>
</dbReference>
<comment type="caution">
    <text evidence="1">The sequence shown here is derived from an EMBL/GenBank/DDBJ whole genome shotgun (WGS) entry which is preliminary data.</text>
</comment>
<accession>A0ABW9JFW1</accession>
<name>A0ABW9JFW1_9SPHI</name>
<dbReference type="EMBL" id="SRMP02000001">
    <property type="protein sequence ID" value="MFN0290043.1"/>
    <property type="molecule type" value="Genomic_DNA"/>
</dbReference>
<protein>
    <submittedName>
        <fullName evidence="1">Uncharacterized protein</fullName>
    </submittedName>
</protein>
<dbReference type="RefSeq" id="WP_138727640.1">
    <property type="nucleotide sequence ID" value="NZ_SRMP02000001.1"/>
</dbReference>